<evidence type="ECO:0000313" key="6">
    <source>
        <dbReference type="EMBL" id="MBE1876589.1"/>
    </source>
</evidence>
<accession>A0ABR9MYY1</accession>
<evidence type="ECO:0000313" key="7">
    <source>
        <dbReference type="Proteomes" id="UP000625527"/>
    </source>
</evidence>
<dbReference type="SUPFAM" id="SSF51679">
    <property type="entry name" value="Bacterial luciferase-like"/>
    <property type="match status" value="1"/>
</dbReference>
<dbReference type="EMBL" id="JADAQT010000088">
    <property type="protein sequence ID" value="MBE1876589.1"/>
    <property type="molecule type" value="Genomic_DNA"/>
</dbReference>
<dbReference type="RefSeq" id="WP_192863158.1">
    <property type="nucleotide sequence ID" value="NZ_JADAQT010000088.1"/>
</dbReference>
<dbReference type="InterPro" id="IPR050172">
    <property type="entry name" value="SsuD_RutA_monooxygenase"/>
</dbReference>
<dbReference type="PANTHER" id="PTHR42847">
    <property type="entry name" value="ALKANESULFONATE MONOOXYGENASE"/>
    <property type="match status" value="1"/>
</dbReference>
<evidence type="ECO:0000256" key="1">
    <source>
        <dbReference type="ARBA" id="ARBA00022630"/>
    </source>
</evidence>
<keyword evidence="4" id="KW-0503">Monooxygenase</keyword>
<dbReference type="Gene3D" id="3.20.20.30">
    <property type="entry name" value="Luciferase-like domain"/>
    <property type="match status" value="1"/>
</dbReference>
<keyword evidence="1" id="KW-0285">Flavoprotein</keyword>
<feature type="domain" description="Luciferase-like" evidence="5">
    <location>
        <begin position="25"/>
        <end position="181"/>
    </location>
</feature>
<keyword evidence="2" id="KW-0288">FMN</keyword>
<evidence type="ECO:0000256" key="4">
    <source>
        <dbReference type="ARBA" id="ARBA00023033"/>
    </source>
</evidence>
<dbReference type="InterPro" id="IPR036661">
    <property type="entry name" value="Luciferase-like_sf"/>
</dbReference>
<dbReference type="Pfam" id="PF00296">
    <property type="entry name" value="Bac_luciferase"/>
    <property type="match status" value="1"/>
</dbReference>
<evidence type="ECO:0000259" key="5">
    <source>
        <dbReference type="Pfam" id="PF00296"/>
    </source>
</evidence>
<evidence type="ECO:0000256" key="2">
    <source>
        <dbReference type="ARBA" id="ARBA00022643"/>
    </source>
</evidence>
<dbReference type="NCBIfam" id="TIGR03621">
    <property type="entry name" value="F420_MSMEG_2516"/>
    <property type="match status" value="1"/>
</dbReference>
<protein>
    <submittedName>
        <fullName evidence="6">TIGR03621 family F420-dependent LLM class oxidoreductase</fullName>
    </submittedName>
</protein>
<dbReference type="InterPro" id="IPR019923">
    <property type="entry name" value="Lucif-like_OxRdtase_MSMEG_2516"/>
</dbReference>
<organism evidence="6 7">
    <name type="scientific">Myceligenerans pegani</name>
    <dbReference type="NCBI Taxonomy" id="2776917"/>
    <lineage>
        <taxon>Bacteria</taxon>
        <taxon>Bacillati</taxon>
        <taxon>Actinomycetota</taxon>
        <taxon>Actinomycetes</taxon>
        <taxon>Micrococcales</taxon>
        <taxon>Promicromonosporaceae</taxon>
        <taxon>Myceligenerans</taxon>
    </lineage>
</organism>
<evidence type="ECO:0000256" key="3">
    <source>
        <dbReference type="ARBA" id="ARBA00023002"/>
    </source>
</evidence>
<dbReference type="Proteomes" id="UP000625527">
    <property type="component" value="Unassembled WGS sequence"/>
</dbReference>
<gene>
    <name evidence="6" type="ORF">IHE71_12815</name>
</gene>
<proteinExistence type="predicted"/>
<dbReference type="InterPro" id="IPR011251">
    <property type="entry name" value="Luciferase-like_dom"/>
</dbReference>
<comment type="caution">
    <text evidence="6">The sequence shown here is derived from an EMBL/GenBank/DDBJ whole genome shotgun (WGS) entry which is preliminary data.</text>
</comment>
<keyword evidence="3" id="KW-0560">Oxidoreductase</keyword>
<name>A0ABR9MYY1_9MICO</name>
<reference evidence="6 7" key="1">
    <citation type="submission" date="2020-10" db="EMBL/GenBank/DDBJ databases">
        <title>Myceligenerans pegani sp. nov., an endophytic actinomycete isolated from Peganum harmala L. in Xinjiang, China.</title>
        <authorList>
            <person name="Xin L."/>
        </authorList>
    </citation>
    <scope>NUCLEOTIDE SEQUENCE [LARGE SCALE GENOMIC DNA]</scope>
    <source>
        <strain evidence="6 7">TRM65318</strain>
    </source>
</reference>
<sequence>MSEHRDFRFGANLYVPGDRTSWVTKCREAERSGYDVISVADHVGLPPCFPTLVLAAENTERVRLNTLVLNTAFYYPGLLAREAAGTDQLIGGRLELGLGAGYAKFEFDDAGVPWQPSRARVDHLEHSVTELKRHFTDHEFSPRPAQRPGPPLLIGGRGDRVLTLAAKHADIIGFNGAGPVADGNIPAVEDAESIARRADFVRQKLGARTRDVELNLLLHWVEITRDRDAALNTVQQAMPNLTRRQIANHPTVLVGTPSDLAEQLRQTRERYGFSYFTALERHSEALSKVIEALR</sequence>
<keyword evidence="7" id="KW-1185">Reference proteome</keyword>
<dbReference type="PANTHER" id="PTHR42847:SF8">
    <property type="entry name" value="CONSERVED PROTEIN"/>
    <property type="match status" value="1"/>
</dbReference>